<dbReference type="EMBL" id="CYHA01000002">
    <property type="protein sequence ID" value="CUA82457.1"/>
    <property type="molecule type" value="Genomic_DNA"/>
</dbReference>
<accession>A0A0K6GVA0</accession>
<name>A0A0K6GVA0_9NEIS</name>
<evidence type="ECO:0000313" key="2">
    <source>
        <dbReference type="Proteomes" id="UP000243535"/>
    </source>
</evidence>
<sequence>MFQNLLRWMHGAGPRPEGADEADARLDELVERIDPRLRLVPGYRRKLLPGVRRLLAFSRTLGRLTDAPLPLSRQGYSQDRRVGLFFSSPASLVVTLRQSPAVQAFFAAPSSPDTAYALLVAQVSENQRYGMATDEGEVRSDVEQTVVSFDNHRLILPCDSLQGLAEAMQGRGLEEVVALIGAALHAAESRRVVVETELTRVRLRLSAAQSPGSVVIDSLAGEAPEDVATLSERLKALETELVTLREASGLESRLTLAMRLMEHPTDVFVLHPATLYLDRLGVKYDSNERPDVYAVSFEELRLGGADALRRAVVPVAIPRGALRDLEEEYDPPAF</sequence>
<dbReference type="STRING" id="375574.GCA_001418035_01076"/>
<organism evidence="1 2">
    <name type="scientific">Gulbenkiania indica</name>
    <dbReference type="NCBI Taxonomy" id="375574"/>
    <lineage>
        <taxon>Bacteria</taxon>
        <taxon>Pseudomonadati</taxon>
        <taxon>Pseudomonadota</taxon>
        <taxon>Betaproteobacteria</taxon>
        <taxon>Neisseriales</taxon>
        <taxon>Chromobacteriaceae</taxon>
        <taxon>Gulbenkiania</taxon>
    </lineage>
</organism>
<dbReference type="Proteomes" id="UP000243535">
    <property type="component" value="Unassembled WGS sequence"/>
</dbReference>
<protein>
    <submittedName>
        <fullName evidence="1">Uncharacterized protein</fullName>
    </submittedName>
</protein>
<dbReference type="RefSeq" id="WP_072242832.1">
    <property type="nucleotide sequence ID" value="NZ_CYHA01000002.1"/>
</dbReference>
<gene>
    <name evidence="1" type="ORF">Ga0061063_1284</name>
</gene>
<proteinExistence type="predicted"/>
<evidence type="ECO:0000313" key="1">
    <source>
        <dbReference type="EMBL" id="CUA82457.1"/>
    </source>
</evidence>
<dbReference type="AlphaFoldDB" id="A0A0K6GVA0"/>
<dbReference type="OrthoDB" id="8557243at2"/>
<reference evidence="2" key="1">
    <citation type="submission" date="2015-08" db="EMBL/GenBank/DDBJ databases">
        <authorList>
            <person name="Varghese N."/>
        </authorList>
    </citation>
    <scope>NUCLEOTIDE SEQUENCE [LARGE SCALE GENOMIC DNA]</scope>
    <source>
        <strain evidence="2">DSM 17901</strain>
    </source>
</reference>
<keyword evidence="2" id="KW-1185">Reference proteome</keyword>